<keyword evidence="12 20" id="KW-1133">Transmembrane helix</keyword>
<dbReference type="CDD" id="cd16922">
    <property type="entry name" value="HATPase_EvgS-ArcB-TorS-like"/>
    <property type="match status" value="1"/>
</dbReference>
<dbReference type="InterPro" id="IPR003661">
    <property type="entry name" value="HisK_dim/P_dom"/>
</dbReference>
<dbReference type="GO" id="GO:0009927">
    <property type="term" value="F:histidine phosphotransfer kinase activity"/>
    <property type="evidence" value="ECO:0007669"/>
    <property type="project" value="TreeGrafter"/>
</dbReference>
<evidence type="ECO:0000256" key="3">
    <source>
        <dbReference type="ARBA" id="ARBA00012438"/>
    </source>
</evidence>
<dbReference type="InterPro" id="IPR005467">
    <property type="entry name" value="His_kinase_dom"/>
</dbReference>
<evidence type="ECO:0000256" key="9">
    <source>
        <dbReference type="ARBA" id="ARBA00022729"/>
    </source>
</evidence>
<keyword evidence="5" id="KW-0997">Cell inner membrane</keyword>
<dbReference type="SUPFAM" id="SSF47384">
    <property type="entry name" value="Homodimeric domain of signal transducing histidine kinase"/>
    <property type="match status" value="1"/>
</dbReference>
<evidence type="ECO:0000313" key="25">
    <source>
        <dbReference type="EMBL" id="RXV65238.1"/>
    </source>
</evidence>
<evidence type="ECO:0000259" key="23">
    <source>
        <dbReference type="PROSITE" id="PS50110"/>
    </source>
</evidence>
<gene>
    <name evidence="25" type="ORF">D1006_34455</name>
</gene>
<dbReference type="SMART" id="SM00062">
    <property type="entry name" value="PBPb"/>
    <property type="match status" value="2"/>
</dbReference>
<dbReference type="FunFam" id="3.30.565.10:FF:000010">
    <property type="entry name" value="Sensor histidine kinase RcsC"/>
    <property type="match status" value="1"/>
</dbReference>
<dbReference type="Pfam" id="PF00497">
    <property type="entry name" value="SBP_bac_3"/>
    <property type="match status" value="2"/>
</dbReference>
<feature type="modified residue" description="4-aspartylphosphate" evidence="19">
    <location>
        <position position="881"/>
    </location>
</feature>
<dbReference type="Pfam" id="PF00072">
    <property type="entry name" value="Response_reg"/>
    <property type="match status" value="1"/>
</dbReference>
<evidence type="ECO:0000256" key="17">
    <source>
        <dbReference type="ARBA" id="ARBA00070152"/>
    </source>
</evidence>
<evidence type="ECO:0000256" key="1">
    <source>
        <dbReference type="ARBA" id="ARBA00000085"/>
    </source>
</evidence>
<keyword evidence="11" id="KW-0067">ATP-binding</keyword>
<protein>
    <recommendedName>
        <fullName evidence="17">Virulence sensor protein BvgS</fullName>
        <ecNumber evidence="3">2.7.13.3</ecNumber>
    </recommendedName>
</protein>
<dbReference type="SMART" id="SM00387">
    <property type="entry name" value="HATPase_c"/>
    <property type="match status" value="1"/>
</dbReference>
<dbReference type="InterPro" id="IPR001638">
    <property type="entry name" value="Solute-binding_3/MltF_N"/>
</dbReference>
<evidence type="ECO:0000256" key="18">
    <source>
        <dbReference type="PROSITE-ProRule" id="PRU00110"/>
    </source>
</evidence>
<comment type="caution">
    <text evidence="25">The sequence shown here is derived from an EMBL/GenBank/DDBJ whole genome shotgun (WGS) entry which is preliminary data.</text>
</comment>
<dbReference type="InterPro" id="IPR001789">
    <property type="entry name" value="Sig_transdc_resp-reg_receiver"/>
</dbReference>
<dbReference type="InterPro" id="IPR036890">
    <property type="entry name" value="HATPase_C_sf"/>
</dbReference>
<dbReference type="SMART" id="SM00388">
    <property type="entry name" value="HisKA"/>
    <property type="match status" value="1"/>
</dbReference>
<dbReference type="GO" id="GO:0000155">
    <property type="term" value="F:phosphorelay sensor kinase activity"/>
    <property type="evidence" value="ECO:0007669"/>
    <property type="project" value="InterPro"/>
</dbReference>
<dbReference type="PRINTS" id="PR00344">
    <property type="entry name" value="BCTRLSENSOR"/>
</dbReference>
<evidence type="ECO:0000256" key="2">
    <source>
        <dbReference type="ARBA" id="ARBA00004429"/>
    </source>
</evidence>
<keyword evidence="6 19" id="KW-0597">Phosphoprotein</keyword>
<evidence type="ECO:0000256" key="15">
    <source>
        <dbReference type="ARBA" id="ARBA00023136"/>
    </source>
</evidence>
<dbReference type="SMART" id="SM00448">
    <property type="entry name" value="REC"/>
    <property type="match status" value="1"/>
</dbReference>
<evidence type="ECO:0000256" key="6">
    <source>
        <dbReference type="ARBA" id="ARBA00022553"/>
    </source>
</evidence>
<dbReference type="SUPFAM" id="SSF53850">
    <property type="entry name" value="Periplasmic binding protein-like II"/>
    <property type="match status" value="2"/>
</dbReference>
<keyword evidence="4" id="KW-1003">Cell membrane</keyword>
<dbReference type="SUPFAM" id="SSF47226">
    <property type="entry name" value="Histidine-containing phosphotransfer domain, HPT domain"/>
    <property type="match status" value="1"/>
</dbReference>
<dbReference type="SUPFAM" id="SSF55874">
    <property type="entry name" value="ATPase domain of HSP90 chaperone/DNA topoisomerase II/histidine kinase"/>
    <property type="match status" value="1"/>
</dbReference>
<dbReference type="PANTHER" id="PTHR43047:SF72">
    <property type="entry name" value="OSMOSENSING HISTIDINE PROTEIN KINASE SLN1"/>
    <property type="match status" value="1"/>
</dbReference>
<feature type="transmembrane region" description="Helical" evidence="20">
    <location>
        <begin position="530"/>
        <end position="550"/>
    </location>
</feature>
<dbReference type="Gene3D" id="3.30.565.10">
    <property type="entry name" value="Histidine kinase-like ATPase, C-terminal domain"/>
    <property type="match status" value="1"/>
</dbReference>
<evidence type="ECO:0000256" key="8">
    <source>
        <dbReference type="ARBA" id="ARBA00022692"/>
    </source>
</evidence>
<comment type="subcellular location">
    <subcellularLocation>
        <location evidence="2">Cell inner membrane</location>
        <topology evidence="2">Multi-pass membrane protein</topology>
    </subcellularLocation>
</comment>
<dbReference type="InterPro" id="IPR036641">
    <property type="entry name" value="HPT_dom_sf"/>
</dbReference>
<evidence type="ECO:0000313" key="26">
    <source>
        <dbReference type="Proteomes" id="UP000289650"/>
    </source>
</evidence>
<feature type="modified residue" description="Phosphohistidine" evidence="18">
    <location>
        <position position="1027"/>
    </location>
</feature>
<evidence type="ECO:0000256" key="14">
    <source>
        <dbReference type="ARBA" id="ARBA00023026"/>
    </source>
</evidence>
<evidence type="ECO:0000259" key="24">
    <source>
        <dbReference type="PROSITE" id="PS50894"/>
    </source>
</evidence>
<evidence type="ECO:0000256" key="11">
    <source>
        <dbReference type="ARBA" id="ARBA00022840"/>
    </source>
</evidence>
<evidence type="ECO:0000259" key="22">
    <source>
        <dbReference type="PROSITE" id="PS50109"/>
    </source>
</evidence>
<dbReference type="InterPro" id="IPR036097">
    <property type="entry name" value="HisK_dim/P_sf"/>
</dbReference>
<dbReference type="CDD" id="cd00082">
    <property type="entry name" value="HisKA"/>
    <property type="match status" value="1"/>
</dbReference>
<keyword evidence="10" id="KW-0418">Kinase</keyword>
<comment type="catalytic activity">
    <reaction evidence="1">
        <text>ATP + protein L-histidine = ADP + protein N-phospho-L-histidine.</text>
        <dbReference type="EC" id="2.7.13.3"/>
    </reaction>
</comment>
<evidence type="ECO:0000256" key="16">
    <source>
        <dbReference type="ARBA" id="ARBA00058004"/>
    </source>
</evidence>
<dbReference type="Gene3D" id="1.10.287.130">
    <property type="match status" value="1"/>
</dbReference>
<feature type="signal peptide" evidence="21">
    <location>
        <begin position="1"/>
        <end position="25"/>
    </location>
</feature>
<dbReference type="PROSITE" id="PS50894">
    <property type="entry name" value="HPT"/>
    <property type="match status" value="1"/>
</dbReference>
<dbReference type="PANTHER" id="PTHR43047">
    <property type="entry name" value="TWO-COMPONENT HISTIDINE PROTEIN KINASE"/>
    <property type="match status" value="1"/>
</dbReference>
<dbReference type="EMBL" id="QWEX01000003">
    <property type="protein sequence ID" value="RXV65238.1"/>
    <property type="molecule type" value="Genomic_DNA"/>
</dbReference>
<dbReference type="InterPro" id="IPR049870">
    <property type="entry name" value="BvgS-like_periplasmic1"/>
</dbReference>
<dbReference type="CDD" id="cd13705">
    <property type="entry name" value="PBP2_BvgS_D1"/>
    <property type="match status" value="1"/>
</dbReference>
<keyword evidence="8 20" id="KW-0812">Transmembrane</keyword>
<dbReference type="InterPro" id="IPR003594">
    <property type="entry name" value="HATPase_dom"/>
</dbReference>
<evidence type="ECO:0000256" key="10">
    <source>
        <dbReference type="ARBA" id="ARBA00022777"/>
    </source>
</evidence>
<dbReference type="Pfam" id="PF00512">
    <property type="entry name" value="HisKA"/>
    <property type="match status" value="1"/>
</dbReference>
<keyword evidence="11" id="KW-0547">Nucleotide-binding</keyword>
<dbReference type="Gene3D" id="3.40.50.2300">
    <property type="match status" value="1"/>
</dbReference>
<evidence type="ECO:0000256" key="20">
    <source>
        <dbReference type="SAM" id="Phobius"/>
    </source>
</evidence>
<dbReference type="PROSITE" id="PS50109">
    <property type="entry name" value="HIS_KIN"/>
    <property type="match status" value="1"/>
</dbReference>
<dbReference type="Proteomes" id="UP000289650">
    <property type="component" value="Unassembled WGS sequence"/>
</dbReference>
<feature type="domain" description="Histidine kinase" evidence="22">
    <location>
        <begin position="585"/>
        <end position="807"/>
    </location>
</feature>
<dbReference type="InterPro" id="IPR008207">
    <property type="entry name" value="Sig_transdc_His_kin_Hpt_dom"/>
</dbReference>
<keyword evidence="14" id="KW-0843">Virulence</keyword>
<feature type="domain" description="Response regulatory" evidence="23">
    <location>
        <begin position="832"/>
        <end position="950"/>
    </location>
</feature>
<keyword evidence="13" id="KW-0902">Two-component regulatory system</keyword>
<feature type="chain" id="PRO_5020778899" description="Virulence sensor protein BvgS" evidence="21">
    <location>
        <begin position="26"/>
        <end position="1099"/>
    </location>
</feature>
<dbReference type="PROSITE" id="PS50110">
    <property type="entry name" value="RESPONSE_REGULATORY"/>
    <property type="match status" value="1"/>
</dbReference>
<dbReference type="EC" id="2.7.13.3" evidence="3"/>
<evidence type="ECO:0000256" key="13">
    <source>
        <dbReference type="ARBA" id="ARBA00023012"/>
    </source>
</evidence>
<dbReference type="OrthoDB" id="9796305at2"/>
<organism evidence="25 26">
    <name type="scientific">Burkholderia stabilis</name>
    <dbReference type="NCBI Taxonomy" id="95485"/>
    <lineage>
        <taxon>Bacteria</taxon>
        <taxon>Pseudomonadati</taxon>
        <taxon>Pseudomonadota</taxon>
        <taxon>Betaproteobacteria</taxon>
        <taxon>Burkholderiales</taxon>
        <taxon>Burkholderiaceae</taxon>
        <taxon>Burkholderia</taxon>
        <taxon>Burkholderia cepacia complex</taxon>
    </lineage>
</organism>
<evidence type="ECO:0000256" key="4">
    <source>
        <dbReference type="ARBA" id="ARBA00022475"/>
    </source>
</evidence>
<evidence type="ECO:0000256" key="7">
    <source>
        <dbReference type="ARBA" id="ARBA00022679"/>
    </source>
</evidence>
<dbReference type="Gene3D" id="3.40.190.10">
    <property type="entry name" value="Periplasmic binding protein-like II"/>
    <property type="match status" value="4"/>
</dbReference>
<dbReference type="InterPro" id="IPR011006">
    <property type="entry name" value="CheY-like_superfamily"/>
</dbReference>
<evidence type="ECO:0000256" key="12">
    <source>
        <dbReference type="ARBA" id="ARBA00022989"/>
    </source>
</evidence>
<dbReference type="InterPro" id="IPR004358">
    <property type="entry name" value="Sig_transdc_His_kin-like_C"/>
</dbReference>
<dbReference type="SUPFAM" id="SSF52172">
    <property type="entry name" value="CheY-like"/>
    <property type="match status" value="1"/>
</dbReference>
<dbReference type="CDD" id="cd17546">
    <property type="entry name" value="REC_hyHK_CKI1_RcsC-like"/>
    <property type="match status" value="1"/>
</dbReference>
<keyword evidence="15 20" id="KW-0472">Membrane</keyword>
<evidence type="ECO:0000256" key="19">
    <source>
        <dbReference type="PROSITE-ProRule" id="PRU00169"/>
    </source>
</evidence>
<evidence type="ECO:0000256" key="5">
    <source>
        <dbReference type="ARBA" id="ARBA00022519"/>
    </source>
</evidence>
<dbReference type="RefSeq" id="WP_129517686.1">
    <property type="nucleotide sequence ID" value="NZ_QWEX01000003.1"/>
</dbReference>
<reference evidence="25 26" key="1">
    <citation type="submission" date="2018-08" db="EMBL/GenBank/DDBJ databases">
        <title>Mountain-cultivated ginseng endophyte, Burkholderia stabilis and its activity against ginseng root rot disease.</title>
        <authorList>
            <person name="Tapan Kumar M."/>
            <person name="Bae H."/>
            <person name="Shanmugam G."/>
            <person name="Jeon J."/>
        </authorList>
    </citation>
    <scope>NUCLEOTIDE SEQUENCE [LARGE SCALE GENOMIC DNA]</scope>
    <source>
        <strain evidence="25 26">EB159</strain>
    </source>
</reference>
<dbReference type="Gene3D" id="1.20.120.160">
    <property type="entry name" value="HPT domain"/>
    <property type="match status" value="1"/>
</dbReference>
<dbReference type="Pfam" id="PF02518">
    <property type="entry name" value="HATPase_c"/>
    <property type="match status" value="1"/>
</dbReference>
<name>A0A4Q2A7T8_9BURK</name>
<sequence>MSRRYARAHVFALIVMLILCQATFAAQTTSIRLVTRWTGGVSKLKLSAAQHAWLAAHQGAVRVGVLRDEVVPLDIVDAAGNYEGISAEYLGILGMALKVRFEIVAFRDRAALMDALAAGTVDLVTGAQRASGRADVIFSKPYFGNRAVIATRIDDPGFSIRPSTDGRVLAYVQGTVAKSKLQKSYPDMRLLAVPSLSAALYAVAFGQAEACVGNSAALNDLIEWHQVLNVSVTDVARFAAEDFRFATSTQNQPLMQMVESMLTRIRDGDRDVILALWEGFGTHYTFGSDASLSKAEREWIARHPVIKYAALQDFSPFIMANEDGTAMGLAVDLLNVIGKQTGLRFEPAAVDVASVRGSAADLIVAASPSDPTLANWIFTSHYSDTPETIVARAERSFDGMDALRGKRVVVGPSLWTDRAALNKAGATILTANSVWSASDLLTTRVADAWITNATTANYITQFDDRLAIVGATGNAATRIAFAVRPENAMLANILDNGLAAISASRMHGLRDRWQFSRQVRTSWDRQRLRIVTIVLGTLLMIVLFLVWNYLLRKEIHLRKRAEGDLAAAIEVAEDASRAKSTFLATMSHEIRTPMNAVLGVLELLKQSRGTIESQSVSIDAAYDSGHALLSLIEDILDLSKIESGKLELTPEPVDCDSLVRSVANVFEGLARQRHLLFSVNIDNPCRLGATIDPIRLRQILSNLLSNAVKFTHTGGVTLEAMLRADAQDQVHIELRIKDTGIGIAAGEQEKLFQPFVQADRTIGARFGGSGLGLAICRRLVELMGGALTLKSTPGVGTTVEVRLSAPAAALINAGDLRLGPIDVWRGKFRSYSALVVDDHPANRLVQSLQLQYLGFTVTSVQDGIEALDCMASTPFDVVITDFFMPGMTGYELAHQIRARDAVSGHRVVLIGCTANAQQETQRRGLNAGMDFCVTKPLGLAALASRLSDWLCERETDMQARPPFASPSTDMPSEEWIDPAAVGRIVAGDAKLEANLLDTLVATNRDTLSKMRRMVASDDRAGFCAASHRIRSGIRLIGARMVVRACEYAERQATQTDVPLRELLPTIEADLGRLDEILTRRITVLRGDNRGATCPDGLQA</sequence>
<proteinExistence type="predicted"/>
<comment type="function">
    <text evidence="16">Member of the two-component regulatory system BvgS/BvgA. Phosphorylates BvgA via a four-step phosphorelay in response to environmental signals.</text>
</comment>
<evidence type="ECO:0000256" key="21">
    <source>
        <dbReference type="SAM" id="SignalP"/>
    </source>
</evidence>
<keyword evidence="7" id="KW-0808">Transferase</keyword>
<dbReference type="GO" id="GO:0005886">
    <property type="term" value="C:plasma membrane"/>
    <property type="evidence" value="ECO:0007669"/>
    <property type="project" value="UniProtKB-SubCell"/>
</dbReference>
<keyword evidence="9 21" id="KW-0732">Signal</keyword>
<accession>A0A4Q2A7T8</accession>
<dbReference type="AlphaFoldDB" id="A0A4Q2A7T8"/>
<feature type="domain" description="HPt" evidence="24">
    <location>
        <begin position="988"/>
        <end position="1080"/>
    </location>
</feature>